<accession>A0A023D9L6</accession>
<dbReference type="InterPro" id="IPR009387">
    <property type="entry name" value="HigB-2"/>
</dbReference>
<dbReference type="OrthoDB" id="8607264at2"/>
<sequence length="128" mass="14749">MTNAEPSQRAFKTAWFARAARKARIKDDELCKAIREVMKGQAVDLGGGVFKKRLNKNLHRSIILAKGGRYWIYAYLFAKKDRDNIDSDELEDFRTLAKAYAVLTGEQVERLLKDRDLTEICHGDEEKK</sequence>
<protein>
    <recommendedName>
        <fullName evidence="3">Addiction module toxin RelE</fullName>
    </recommendedName>
</protein>
<dbReference type="AlphaFoldDB" id="A0A023D9L6"/>
<dbReference type="RefSeq" id="WP_010517758.1">
    <property type="nucleotide sequence ID" value="NZ_BAND01000162.1"/>
</dbReference>
<reference evidence="2" key="1">
    <citation type="journal article" date="2014" name="FEMS Microbiol. Lett.">
        <title>Draft Genomic DNA Sequence of the Facultatively Methylotrophic Bacterium Acidomonas methanolica type strain MB58.</title>
        <authorList>
            <person name="Higashiura N."/>
            <person name="Hadano H."/>
            <person name="Hirakawa H."/>
            <person name="Matsutani M."/>
            <person name="Takabe S."/>
            <person name="Matsushita K."/>
            <person name="Azuma Y."/>
        </authorList>
    </citation>
    <scope>NUCLEOTIDE SEQUENCE [LARGE SCALE GENOMIC DNA]</scope>
    <source>
        <strain evidence="2">MB58</strain>
    </source>
</reference>
<proteinExistence type="predicted"/>
<comment type="caution">
    <text evidence="1">The sequence shown here is derived from an EMBL/GenBank/DDBJ whole genome shotgun (WGS) entry which is preliminary data.</text>
</comment>
<dbReference type="Pfam" id="PF06296">
    <property type="entry name" value="RelE"/>
    <property type="match status" value="1"/>
</dbReference>
<organism evidence="1 2">
    <name type="scientific">Acidomonas methanolica NBRC 104435</name>
    <dbReference type="NCBI Taxonomy" id="1231351"/>
    <lineage>
        <taxon>Bacteria</taxon>
        <taxon>Pseudomonadati</taxon>
        <taxon>Pseudomonadota</taxon>
        <taxon>Alphaproteobacteria</taxon>
        <taxon>Acetobacterales</taxon>
        <taxon>Acetobacteraceae</taxon>
        <taxon>Acidomonas</taxon>
    </lineage>
</organism>
<gene>
    <name evidence="1" type="ORF">Amme_168_002</name>
</gene>
<keyword evidence="2" id="KW-1185">Reference proteome</keyword>
<evidence type="ECO:0000313" key="1">
    <source>
        <dbReference type="EMBL" id="GAJ30526.1"/>
    </source>
</evidence>
<dbReference type="EMBL" id="BAND01000162">
    <property type="protein sequence ID" value="GAJ30526.1"/>
    <property type="molecule type" value="Genomic_DNA"/>
</dbReference>
<reference evidence="1 2" key="2">
    <citation type="journal article" date="2014" name="FEMS Microbiol. Lett.">
        <title>Draft genomic DNA sequence of the facultatively methylotrophic bacterium Acidomonas methanolica type strain MB58.</title>
        <authorList>
            <person name="Higashiura N."/>
            <person name="Hadano H."/>
            <person name="Hirakawa H."/>
            <person name="Matsutani M."/>
            <person name="Takabe S."/>
            <person name="Matsushita K."/>
            <person name="Azuma Y."/>
        </authorList>
    </citation>
    <scope>NUCLEOTIDE SEQUENCE [LARGE SCALE GENOMIC DNA]</scope>
    <source>
        <strain evidence="1 2">MB58</strain>
    </source>
</reference>
<dbReference type="PIRSF" id="PIRSF018634">
    <property type="entry name" value="UCP018634"/>
    <property type="match status" value="1"/>
</dbReference>
<evidence type="ECO:0008006" key="3">
    <source>
        <dbReference type="Google" id="ProtNLM"/>
    </source>
</evidence>
<dbReference type="Proteomes" id="UP000019760">
    <property type="component" value="Unassembled WGS sequence"/>
</dbReference>
<name>A0A023D9L6_ACIMT</name>
<evidence type="ECO:0000313" key="2">
    <source>
        <dbReference type="Proteomes" id="UP000019760"/>
    </source>
</evidence>